<feature type="region of interest" description="Disordered" evidence="1">
    <location>
        <begin position="1"/>
        <end position="39"/>
    </location>
</feature>
<sequence>MDNEDQMSSDKGGDSPSLMFREEAKRGVVGTRPQSSPSRRLDACLADRTNIPSLNCQHVTPKRSVCHSRFRALGRSGLRRDVECQTLYSFPVDFDITLFFGSPLFLQLTDETDLAYLISTKANVSASSTELRQQLYKDGSDISAVVEDGDASWNSMLGAEMDRNEFSMDSFLHDDRSSKLRMDIDNATSEICFLSDGESEYESIIRSCWSSVEHPLSPALSPVEETSDDSFHSFKNDSERNDRLDLEEHFSREGLSLSPIPRVDEDFHFGKNGQQYKQMEKEKCSGLDLHEYLPSTSGEVQNPAVVNGGMSVLDVQQPLEVDNVNLSSVSIVDEYFKQMQVDGSA</sequence>
<protein>
    <submittedName>
        <fullName evidence="3">Protein aurora borealis</fullName>
    </submittedName>
</protein>
<reference evidence="3" key="2">
    <citation type="submission" date="2019-12" db="UniProtKB">
        <authorList>
            <consortium name="WormBaseParasite"/>
        </authorList>
    </citation>
    <scope>IDENTIFICATION</scope>
</reference>
<dbReference type="AlphaFoldDB" id="A0A5S6Q6L6"/>
<dbReference type="Proteomes" id="UP000046395">
    <property type="component" value="Unassembled WGS sequence"/>
</dbReference>
<evidence type="ECO:0000256" key="1">
    <source>
        <dbReference type="SAM" id="MobiDB-lite"/>
    </source>
</evidence>
<dbReference type="WBParaSite" id="TMUE_1000002810.1">
    <property type="protein sequence ID" value="TMUE_1000002810.1"/>
    <property type="gene ID" value="WBGene00302447"/>
</dbReference>
<accession>A0A5S6Q6L6</accession>
<dbReference type="WBParaSite" id="TMUE_1000002810.2">
    <property type="protein sequence ID" value="TMUE_1000002810.2"/>
    <property type="gene ID" value="WBGene00302447"/>
</dbReference>
<proteinExistence type="predicted"/>
<evidence type="ECO:0000313" key="3">
    <source>
        <dbReference type="WBParaSite" id="TMUE_1000002810.1"/>
    </source>
</evidence>
<reference evidence="2" key="1">
    <citation type="submission" date="2014-03" db="EMBL/GenBank/DDBJ databases">
        <title>The whipworm genome and dual-species transcriptomics of an intimate host-pathogen interaction.</title>
        <authorList>
            <person name="Foth B.J."/>
            <person name="Tsai I.J."/>
            <person name="Reid A.J."/>
            <person name="Bancroft A.J."/>
            <person name="Nichol S."/>
            <person name="Tracey A."/>
            <person name="Holroyd N."/>
            <person name="Cotton J.A."/>
            <person name="Stanley E.J."/>
            <person name="Zarowiecki M."/>
            <person name="Liu J.Z."/>
            <person name="Huckvale T."/>
            <person name="Cooper P.J."/>
            <person name="Grencis R.K."/>
            <person name="Berriman M."/>
        </authorList>
    </citation>
    <scope>NUCLEOTIDE SEQUENCE [LARGE SCALE GENOMIC DNA]</scope>
    <source>
        <strain evidence="2">Edinburgh</strain>
    </source>
</reference>
<evidence type="ECO:0000313" key="2">
    <source>
        <dbReference type="Proteomes" id="UP000046395"/>
    </source>
</evidence>
<keyword evidence="2" id="KW-1185">Reference proteome</keyword>
<name>A0A5S6Q6L6_TRIMR</name>
<organism evidence="2 3">
    <name type="scientific">Trichuris muris</name>
    <name type="common">Mouse whipworm</name>
    <dbReference type="NCBI Taxonomy" id="70415"/>
    <lineage>
        <taxon>Eukaryota</taxon>
        <taxon>Metazoa</taxon>
        <taxon>Ecdysozoa</taxon>
        <taxon>Nematoda</taxon>
        <taxon>Enoplea</taxon>
        <taxon>Dorylaimia</taxon>
        <taxon>Trichinellida</taxon>
        <taxon>Trichuridae</taxon>
        <taxon>Trichuris</taxon>
    </lineage>
</organism>
<feature type="region of interest" description="Disordered" evidence="1">
    <location>
        <begin position="216"/>
        <end position="236"/>
    </location>
</feature>